<sequence length="106" mass="11977">FGTGYSSLAYLRRLPLDALKVDRSFIMDIPASQRDMEIAQAIIAMAQKLHLKVVAEGVETPQQLAFLRENHCELVQGYLFSRPLPLAALEEFLRAYRFDAAPPLRS</sequence>
<protein>
    <submittedName>
        <fullName evidence="2">EAL domain-containing protein</fullName>
    </submittedName>
</protein>
<feature type="non-terminal residue" evidence="2">
    <location>
        <position position="106"/>
    </location>
</feature>
<dbReference type="PROSITE" id="PS50883">
    <property type="entry name" value="EAL"/>
    <property type="match status" value="1"/>
</dbReference>
<dbReference type="SMART" id="SM00052">
    <property type="entry name" value="EAL"/>
    <property type="match status" value="1"/>
</dbReference>
<dbReference type="SUPFAM" id="SSF141868">
    <property type="entry name" value="EAL domain-like"/>
    <property type="match status" value="1"/>
</dbReference>
<dbReference type="CDD" id="cd01948">
    <property type="entry name" value="EAL"/>
    <property type="match status" value="1"/>
</dbReference>
<evidence type="ECO:0000259" key="1">
    <source>
        <dbReference type="PROSITE" id="PS50883"/>
    </source>
</evidence>
<dbReference type="Proteomes" id="UP000253594">
    <property type="component" value="Unassembled WGS sequence"/>
</dbReference>
<feature type="non-terminal residue" evidence="2">
    <location>
        <position position="1"/>
    </location>
</feature>
<dbReference type="InterPro" id="IPR050706">
    <property type="entry name" value="Cyclic-di-GMP_PDE-like"/>
</dbReference>
<evidence type="ECO:0000313" key="2">
    <source>
        <dbReference type="EMBL" id="RCI69110.1"/>
    </source>
</evidence>
<organism evidence="2 3">
    <name type="scientific">Pseudomonas aeruginosa</name>
    <dbReference type="NCBI Taxonomy" id="287"/>
    <lineage>
        <taxon>Bacteria</taxon>
        <taxon>Pseudomonadati</taxon>
        <taxon>Pseudomonadota</taxon>
        <taxon>Gammaproteobacteria</taxon>
        <taxon>Pseudomonadales</taxon>
        <taxon>Pseudomonadaceae</taxon>
        <taxon>Pseudomonas</taxon>
    </lineage>
</organism>
<name>A0A367LVI1_PSEAI</name>
<dbReference type="PANTHER" id="PTHR33121">
    <property type="entry name" value="CYCLIC DI-GMP PHOSPHODIESTERASE PDEF"/>
    <property type="match status" value="1"/>
</dbReference>
<accession>A0A367LVI1</accession>
<dbReference type="Pfam" id="PF00563">
    <property type="entry name" value="EAL"/>
    <property type="match status" value="1"/>
</dbReference>
<proteinExistence type="predicted"/>
<reference evidence="2 3" key="1">
    <citation type="submission" date="2018-07" db="EMBL/GenBank/DDBJ databases">
        <title>Mechanisms of high-level aminoglycoside resistance among Gram-negative pathogens in Brazil.</title>
        <authorList>
            <person name="Ballaben A.S."/>
            <person name="Darini A.L.C."/>
            <person name="Doi Y."/>
        </authorList>
    </citation>
    <scope>NUCLEOTIDE SEQUENCE [LARGE SCALE GENOMIC DNA]</scope>
    <source>
        <strain evidence="2 3">B2-305</strain>
    </source>
</reference>
<dbReference type="AlphaFoldDB" id="A0A367LVI1"/>
<feature type="domain" description="EAL" evidence="1">
    <location>
        <begin position="1"/>
        <end position="97"/>
    </location>
</feature>
<dbReference type="InterPro" id="IPR001633">
    <property type="entry name" value="EAL_dom"/>
</dbReference>
<dbReference type="Gene3D" id="3.20.20.450">
    <property type="entry name" value="EAL domain"/>
    <property type="match status" value="1"/>
</dbReference>
<dbReference type="PANTHER" id="PTHR33121:SF79">
    <property type="entry name" value="CYCLIC DI-GMP PHOSPHODIESTERASE PDED-RELATED"/>
    <property type="match status" value="1"/>
</dbReference>
<dbReference type="EMBL" id="QORE01003421">
    <property type="protein sequence ID" value="RCI69110.1"/>
    <property type="molecule type" value="Genomic_DNA"/>
</dbReference>
<gene>
    <name evidence="2" type="ORF">DT376_41705</name>
</gene>
<evidence type="ECO:0000313" key="3">
    <source>
        <dbReference type="Proteomes" id="UP000253594"/>
    </source>
</evidence>
<dbReference type="GO" id="GO:0071111">
    <property type="term" value="F:cyclic-guanylate-specific phosphodiesterase activity"/>
    <property type="evidence" value="ECO:0007669"/>
    <property type="project" value="InterPro"/>
</dbReference>
<comment type="caution">
    <text evidence="2">The sequence shown here is derived from an EMBL/GenBank/DDBJ whole genome shotgun (WGS) entry which is preliminary data.</text>
</comment>
<dbReference type="InterPro" id="IPR035919">
    <property type="entry name" value="EAL_sf"/>
</dbReference>